<feature type="chain" id="PRO_5012455591" evidence="2">
    <location>
        <begin position="20"/>
        <end position="255"/>
    </location>
</feature>
<dbReference type="STRING" id="1416779.SAMN05444409_0379"/>
<keyword evidence="5" id="KW-1185">Reference proteome</keyword>
<dbReference type="Pfam" id="PF18962">
    <property type="entry name" value="Por_Secre_tail"/>
    <property type="match status" value="1"/>
</dbReference>
<feature type="domain" description="Secretion system C-terminal sorting" evidence="3">
    <location>
        <begin position="201"/>
        <end position="253"/>
    </location>
</feature>
<dbReference type="OrthoDB" id="1465721at2"/>
<feature type="signal peptide" evidence="2">
    <location>
        <begin position="1"/>
        <end position="19"/>
    </location>
</feature>
<dbReference type="Gene3D" id="2.60.120.260">
    <property type="entry name" value="Galactose-binding domain-like"/>
    <property type="match status" value="1"/>
</dbReference>
<protein>
    <submittedName>
        <fullName evidence="4">Por secretion system C-terminal sorting domain-containing protein</fullName>
    </submittedName>
</protein>
<keyword evidence="1 2" id="KW-0732">Signal</keyword>
<dbReference type="NCBIfam" id="TIGR04183">
    <property type="entry name" value="Por_Secre_tail"/>
    <property type="match status" value="1"/>
</dbReference>
<evidence type="ECO:0000256" key="2">
    <source>
        <dbReference type="SAM" id="SignalP"/>
    </source>
</evidence>
<evidence type="ECO:0000259" key="3">
    <source>
        <dbReference type="Pfam" id="PF18962"/>
    </source>
</evidence>
<dbReference type="EMBL" id="FSRK01000001">
    <property type="protein sequence ID" value="SIN79332.1"/>
    <property type="molecule type" value="Genomic_DNA"/>
</dbReference>
<dbReference type="Proteomes" id="UP000185207">
    <property type="component" value="Unassembled WGS sequence"/>
</dbReference>
<evidence type="ECO:0000256" key="1">
    <source>
        <dbReference type="ARBA" id="ARBA00022729"/>
    </source>
</evidence>
<organism evidence="4 5">
    <name type="scientific">Epilithonimonas zeae</name>
    <dbReference type="NCBI Taxonomy" id="1416779"/>
    <lineage>
        <taxon>Bacteria</taxon>
        <taxon>Pseudomonadati</taxon>
        <taxon>Bacteroidota</taxon>
        <taxon>Flavobacteriia</taxon>
        <taxon>Flavobacteriales</taxon>
        <taxon>Weeksellaceae</taxon>
        <taxon>Chryseobacterium group</taxon>
        <taxon>Epilithonimonas</taxon>
    </lineage>
</organism>
<name>A0A1N6E8J1_9FLAO</name>
<dbReference type="InterPro" id="IPR026444">
    <property type="entry name" value="Secre_tail"/>
</dbReference>
<sequence>MKKFYSLLAAVALTATVNAQVFSENFDTLTGASTYTGGNSGGWSGSIATGPLTGKLAGWVNTSAAGGDKCLKLGSGSNMGSAITPEFSTTATALKLTFRAGAWNSTNEKVTITVSVAGGSATVADGAITLTKGEFNTYTVNLTNVVGPLKLKFSADVAANNRFFLDDVLVEDAATMAVGDATKGKANLVKNTIVANELIFGASAKVSVYNTAGQVVKTAAVAENSRLDVSALPKGTYVVTGLVNGQAVSQKVIKK</sequence>
<evidence type="ECO:0000313" key="5">
    <source>
        <dbReference type="Proteomes" id="UP000185207"/>
    </source>
</evidence>
<accession>A0A1N6E8J1</accession>
<proteinExistence type="predicted"/>
<reference evidence="5" key="1">
    <citation type="submission" date="2016-11" db="EMBL/GenBank/DDBJ databases">
        <authorList>
            <person name="Varghese N."/>
            <person name="Submissions S."/>
        </authorList>
    </citation>
    <scope>NUCLEOTIDE SEQUENCE [LARGE SCALE GENOMIC DNA]</scope>
    <source>
        <strain evidence="5">DSM 27623</strain>
    </source>
</reference>
<dbReference type="RefSeq" id="WP_074233228.1">
    <property type="nucleotide sequence ID" value="NZ_FSRK01000001.1"/>
</dbReference>
<evidence type="ECO:0000313" key="4">
    <source>
        <dbReference type="EMBL" id="SIN79332.1"/>
    </source>
</evidence>
<dbReference type="AlphaFoldDB" id="A0A1N6E8J1"/>
<gene>
    <name evidence="4" type="ORF">SAMN05444409_0379</name>
</gene>